<gene>
    <name evidence="2" type="ORF">PMEA_00016204</name>
</gene>
<dbReference type="Proteomes" id="UP001159428">
    <property type="component" value="Unassembled WGS sequence"/>
</dbReference>
<dbReference type="EMBL" id="CALNXJ010000029">
    <property type="protein sequence ID" value="CAH3135395.1"/>
    <property type="molecule type" value="Genomic_DNA"/>
</dbReference>
<sequence>MSVSDLLYPIFFFITSFSDARRWRRSTGTEHLHGPSSTAYTYVCSGYLLHLDNGKSLVLPNIVAHLRHLKLQKIHDKRSLNTVKQPERNSPLLDKFSLSAP</sequence>
<evidence type="ECO:0000313" key="3">
    <source>
        <dbReference type="Proteomes" id="UP001159428"/>
    </source>
</evidence>
<accession>A0AAU9X3U4</accession>
<comment type="caution">
    <text evidence="2">The sequence shown here is derived from an EMBL/GenBank/DDBJ whole genome shotgun (WGS) entry which is preliminary data.</text>
</comment>
<keyword evidence="3" id="KW-1185">Reference proteome</keyword>
<protein>
    <recommendedName>
        <fullName evidence="4">LAGLIDADG endonuclease</fullName>
    </recommendedName>
</protein>
<proteinExistence type="predicted"/>
<evidence type="ECO:0000313" key="2">
    <source>
        <dbReference type="EMBL" id="CAH3135395.1"/>
    </source>
</evidence>
<feature type="region of interest" description="Disordered" evidence="1">
    <location>
        <begin position="80"/>
        <end position="101"/>
    </location>
</feature>
<evidence type="ECO:0008006" key="4">
    <source>
        <dbReference type="Google" id="ProtNLM"/>
    </source>
</evidence>
<reference evidence="2 3" key="1">
    <citation type="submission" date="2022-05" db="EMBL/GenBank/DDBJ databases">
        <authorList>
            <consortium name="Genoscope - CEA"/>
            <person name="William W."/>
        </authorList>
    </citation>
    <scope>NUCLEOTIDE SEQUENCE [LARGE SCALE GENOMIC DNA]</scope>
</reference>
<name>A0AAU9X3U4_9CNID</name>
<dbReference type="AlphaFoldDB" id="A0AAU9X3U4"/>
<evidence type="ECO:0000256" key="1">
    <source>
        <dbReference type="SAM" id="MobiDB-lite"/>
    </source>
</evidence>
<organism evidence="2 3">
    <name type="scientific">Pocillopora meandrina</name>
    <dbReference type="NCBI Taxonomy" id="46732"/>
    <lineage>
        <taxon>Eukaryota</taxon>
        <taxon>Metazoa</taxon>
        <taxon>Cnidaria</taxon>
        <taxon>Anthozoa</taxon>
        <taxon>Hexacorallia</taxon>
        <taxon>Scleractinia</taxon>
        <taxon>Astrocoeniina</taxon>
        <taxon>Pocilloporidae</taxon>
        <taxon>Pocillopora</taxon>
    </lineage>
</organism>